<sequence>MKNKKYYLMSLLLGVGSYAMSQTVPSMSAFHDGIHHWNLEHKERNYKRYSPEQYTKIADNFVAYQNEDGGWPKNIDWMAELPADSVLNTLSDHHRRSTLDNRNTYSQIEYLAQVYTLTKATKYKNAVLDGLEYLLKTQKKNGGWRGWDVDAITFNDEVTTGVLRLFLHINEGDLNFSWLDDTMRKRIYQAFNKGIDMILRAQYVQNGVKTVWGQQHDNNTLLPTNARTFELASLTAGESCDVVRLLMEIPHPSDEVVESVKAAMAWFERVAITGMRVEKVAIPEDKAANHEYPYDLVVVKDKKAPRIWSRFYEMSDNTPFMCNRDGIKVYKLSDVKLERRVGYAWYTYAPEKLFKLYKEWLKKVEAEKAYTGYEVQNDMPLFYEQLKKSLTYPMAWGNAPEKDFGKWREQAREKLLECIQPAPPVAPYDMKVIATEKRKGYEAQKIVFNVSEYSRVPAYLLVPEGKGPFPAVLLLHDHGAHFTIGKEKMVRPFGVSEIVMKDADNWAVGCYDGQYVGDYLAENGYVVLALDALFWGERGRKEYARYDSQQALSANLLQMGMSWGGLIAWDDIRSAEFLASLPQVDKEKVATMGFSMGAHRAWMTMAATDAVKAGAAVCWMNTTDSLMTMTNNQNKGGSAYAMLVPNIRRYMDYPHVASIACPKPMLFTNGKKDKLFPVEGVEAAYDTMRKVWDSQGAGEHLQTKLYDLPHFCSKEIQKAILDFFNKELNVKQK</sequence>
<keyword evidence="2" id="KW-0456">Lyase</keyword>
<gene>
    <name evidence="2" type="ORF">BN509_01397</name>
</gene>
<dbReference type="InterPro" id="IPR029058">
    <property type="entry name" value="AB_hydrolase_fold"/>
</dbReference>
<dbReference type="Gene3D" id="1.50.10.20">
    <property type="match status" value="1"/>
</dbReference>
<feature type="chain" id="PRO_5004414979" evidence="1">
    <location>
        <begin position="22"/>
        <end position="733"/>
    </location>
</feature>
<evidence type="ECO:0000313" key="3">
    <source>
        <dbReference type="Proteomes" id="UP000018362"/>
    </source>
</evidence>
<dbReference type="PANTHER" id="PTHR22946">
    <property type="entry name" value="DIENELACTONE HYDROLASE DOMAIN-CONTAINING PROTEIN-RELATED"/>
    <property type="match status" value="1"/>
</dbReference>
<dbReference type="ESTHER" id="9bace-b3jn55">
    <property type="family name" value="Abhydrolase_7"/>
</dbReference>
<dbReference type="InterPro" id="IPR050261">
    <property type="entry name" value="FrsA_esterase"/>
</dbReference>
<dbReference type="NCBIfam" id="TIGR02474">
    <property type="entry name" value="pec_lyase"/>
    <property type="match status" value="1"/>
</dbReference>
<dbReference type="EMBL" id="CBCJ010000045">
    <property type="protein sequence ID" value="CDA70257.1"/>
    <property type="molecule type" value="Genomic_DNA"/>
</dbReference>
<evidence type="ECO:0000313" key="2">
    <source>
        <dbReference type="EMBL" id="CDA70257.1"/>
    </source>
</evidence>
<organism evidence="2 3">
    <name type="scientific">Phocaeicola coprocola CAG:162</name>
    <dbReference type="NCBI Taxonomy" id="1263040"/>
    <lineage>
        <taxon>Bacteria</taxon>
        <taxon>Pseudomonadati</taxon>
        <taxon>Bacteroidota</taxon>
        <taxon>Bacteroidia</taxon>
        <taxon>Bacteroidales</taxon>
        <taxon>Bacteroidaceae</taxon>
        <taxon>Phocaeicola</taxon>
    </lineage>
</organism>
<proteinExistence type="predicted"/>
<reference evidence="2" key="1">
    <citation type="submission" date="2012-11" db="EMBL/GenBank/DDBJ databases">
        <title>Dependencies among metagenomic species, viruses, plasmids and units of genetic variation.</title>
        <authorList>
            <person name="Nielsen H.B."/>
            <person name="Almeida M."/>
            <person name="Juncker A.S."/>
            <person name="Rasmussen S."/>
            <person name="Li J."/>
            <person name="Sunagawa S."/>
            <person name="Plichta D."/>
            <person name="Gautier L."/>
            <person name="Le Chatelier E."/>
            <person name="Peletier E."/>
            <person name="Bonde I."/>
            <person name="Nielsen T."/>
            <person name="Manichanh C."/>
            <person name="Arumugam M."/>
            <person name="Batto J."/>
            <person name="Santos M.B.Q.D."/>
            <person name="Blom N."/>
            <person name="Borruel N."/>
            <person name="Burgdorf K.S."/>
            <person name="Boumezbeur F."/>
            <person name="Casellas F."/>
            <person name="Dore J."/>
            <person name="Guarner F."/>
            <person name="Hansen T."/>
            <person name="Hildebrand F."/>
            <person name="Kaas R.S."/>
            <person name="Kennedy S."/>
            <person name="Kristiansen K."/>
            <person name="Kultima J.R."/>
            <person name="Leonard P."/>
            <person name="Levenez F."/>
            <person name="Lund O."/>
            <person name="Moumen B."/>
            <person name="Le Paslier D."/>
            <person name="Pons N."/>
            <person name="Pedersen O."/>
            <person name="Prifti E."/>
            <person name="Qin J."/>
            <person name="Raes J."/>
            <person name="Tap J."/>
            <person name="Tims S."/>
            <person name="Ussery D.W."/>
            <person name="Yamada T."/>
            <person name="MetaHit consortium"/>
            <person name="Renault P."/>
            <person name="Sicheritz-Ponten T."/>
            <person name="Bork P."/>
            <person name="Wang J."/>
            <person name="Brunak S."/>
            <person name="Ehrlich S.D."/>
        </authorList>
    </citation>
    <scope>NUCLEOTIDE SEQUENCE [LARGE SCALE GENOMIC DNA]</scope>
</reference>
<dbReference type="Pfam" id="PF09492">
    <property type="entry name" value="Pec_lyase"/>
    <property type="match status" value="1"/>
</dbReference>
<keyword evidence="1" id="KW-0732">Signal</keyword>
<dbReference type="SUPFAM" id="SSF53474">
    <property type="entry name" value="alpha/beta-Hydrolases"/>
    <property type="match status" value="1"/>
</dbReference>
<accession>R6CY14</accession>
<dbReference type="Pfam" id="PF12715">
    <property type="entry name" value="Abhydrolase_7"/>
    <property type="match status" value="1"/>
</dbReference>
<comment type="caution">
    <text evidence="2">The sequence shown here is derived from an EMBL/GenBank/DDBJ whole genome shotgun (WGS) entry which is preliminary data.</text>
</comment>
<dbReference type="Gene3D" id="3.40.50.1820">
    <property type="entry name" value="alpha/beta hydrolase"/>
    <property type="match status" value="1"/>
</dbReference>
<dbReference type="GO" id="GO:0016829">
    <property type="term" value="F:lyase activity"/>
    <property type="evidence" value="ECO:0007669"/>
    <property type="project" value="UniProtKB-KW"/>
</dbReference>
<evidence type="ECO:0000256" key="1">
    <source>
        <dbReference type="SAM" id="SignalP"/>
    </source>
</evidence>
<dbReference type="SUPFAM" id="SSF81853">
    <property type="entry name" value="Family 10 polysaccharide lyase"/>
    <property type="match status" value="1"/>
</dbReference>
<dbReference type="InterPro" id="IPR025890">
    <property type="entry name" value="Abhydrolase_bac"/>
</dbReference>
<dbReference type="InterPro" id="IPR012669">
    <property type="entry name" value="Pectate_lyase"/>
</dbReference>
<feature type="signal peptide" evidence="1">
    <location>
        <begin position="1"/>
        <end position="21"/>
    </location>
</feature>
<dbReference type="AlphaFoldDB" id="R6CY14"/>
<name>R6CY14_9BACT</name>
<dbReference type="PANTHER" id="PTHR22946:SF8">
    <property type="entry name" value="ACETYL XYLAN ESTERASE DOMAIN-CONTAINING PROTEIN"/>
    <property type="match status" value="1"/>
</dbReference>
<protein>
    <submittedName>
        <fullName evidence="2">Pectate lyase</fullName>
    </submittedName>
</protein>
<dbReference type="Proteomes" id="UP000018362">
    <property type="component" value="Unassembled WGS sequence"/>
</dbReference>